<dbReference type="EMBL" id="CAKLCB010000265">
    <property type="protein sequence ID" value="CAH0518671.1"/>
    <property type="molecule type" value="Genomic_DNA"/>
</dbReference>
<evidence type="ECO:0000256" key="1">
    <source>
        <dbReference type="SAM" id="MobiDB-lite"/>
    </source>
</evidence>
<accession>A0ABN8D2M4</accession>
<protein>
    <submittedName>
        <fullName evidence="2">Uncharacterized protein</fullName>
    </submittedName>
</protein>
<dbReference type="Proteomes" id="UP001158986">
    <property type="component" value="Unassembled WGS sequence"/>
</dbReference>
<organism evidence="2 3">
    <name type="scientific">Peronospora belbahrii</name>
    <dbReference type="NCBI Taxonomy" id="622444"/>
    <lineage>
        <taxon>Eukaryota</taxon>
        <taxon>Sar</taxon>
        <taxon>Stramenopiles</taxon>
        <taxon>Oomycota</taxon>
        <taxon>Peronosporomycetes</taxon>
        <taxon>Peronosporales</taxon>
        <taxon>Peronosporaceae</taxon>
        <taxon>Peronospora</taxon>
    </lineage>
</organism>
<proteinExistence type="predicted"/>
<name>A0ABN8D2M4_9STRA</name>
<gene>
    <name evidence="2" type="ORF">PBS001_LOCUS5231</name>
</gene>
<evidence type="ECO:0000313" key="3">
    <source>
        <dbReference type="Proteomes" id="UP001158986"/>
    </source>
</evidence>
<comment type="caution">
    <text evidence="2">The sequence shown here is derived from an EMBL/GenBank/DDBJ whole genome shotgun (WGS) entry which is preliminary data.</text>
</comment>
<feature type="region of interest" description="Disordered" evidence="1">
    <location>
        <begin position="1"/>
        <end position="85"/>
    </location>
</feature>
<sequence>MNRRQTPKWVPPGRYTSWLGPFRPAKARTIPPSGGVCGTESFRPPPSPGCPVTPNLEKHQKLQQYPTAQSAAKPDPSGTLSRKSS</sequence>
<reference evidence="2 3" key="1">
    <citation type="submission" date="2021-11" db="EMBL/GenBank/DDBJ databases">
        <authorList>
            <person name="Islam A."/>
            <person name="Islam S."/>
            <person name="Flora M.S."/>
            <person name="Rahman M."/>
            <person name="Ziaur R.M."/>
            <person name="Epstein J.H."/>
            <person name="Hassan M."/>
            <person name="Klassen M."/>
            <person name="Woodard K."/>
            <person name="Webb A."/>
            <person name="Webby R.J."/>
            <person name="El Zowalaty M.E."/>
        </authorList>
    </citation>
    <scope>NUCLEOTIDE SEQUENCE [LARGE SCALE GENOMIC DNA]</scope>
    <source>
        <strain evidence="2">Pbs1</strain>
    </source>
</reference>
<evidence type="ECO:0000313" key="2">
    <source>
        <dbReference type="EMBL" id="CAH0518671.1"/>
    </source>
</evidence>
<keyword evidence="3" id="KW-1185">Reference proteome</keyword>